<accession>A0ABT7CT55</accession>
<evidence type="ECO:0000313" key="2">
    <source>
        <dbReference type="EMBL" id="MDJ1496953.1"/>
    </source>
</evidence>
<protein>
    <recommendedName>
        <fullName evidence="4">tRNA modification GTPase</fullName>
    </recommendedName>
</protein>
<gene>
    <name evidence="2" type="ORF">QNI19_28715</name>
</gene>
<comment type="caution">
    <text evidence="2">The sequence shown here is derived from an EMBL/GenBank/DDBJ whole genome shotgun (WGS) entry which is preliminary data.</text>
</comment>
<evidence type="ECO:0000313" key="3">
    <source>
        <dbReference type="Proteomes" id="UP001228581"/>
    </source>
</evidence>
<reference evidence="2 3" key="1">
    <citation type="submission" date="2023-05" db="EMBL/GenBank/DDBJ databases">
        <authorList>
            <person name="Zhang X."/>
        </authorList>
    </citation>
    <scope>NUCLEOTIDE SEQUENCE [LARGE SCALE GENOMIC DNA]</scope>
    <source>
        <strain evidence="2 3">DM2B3-1</strain>
    </source>
</reference>
<evidence type="ECO:0008006" key="4">
    <source>
        <dbReference type="Google" id="ProtNLM"/>
    </source>
</evidence>
<feature type="chain" id="PRO_5047099057" description="tRNA modification GTPase" evidence="1">
    <location>
        <begin position="19"/>
        <end position="414"/>
    </location>
</feature>
<sequence>MKIILSFLLFISVFPAFCQVSFDKGYILDDSGKKTECLIENKDWVKNPETFRYKLTENGSPQSAHISNIKEFAIENYAKFVRASVQLDTSKSRVLSKFSKNHAPEWTSATLFLKVLAEGKATLYYYEATDLVKFFFSTPTDTSIRQLVYKEYTVSNSTVGENAYFRQQLNNEVNCGNVSRTYLERIRYSKSELTKYFMRYNACMGQEVVKPKSFATRDLLNFRVTPGINYSSLSVDSDVDRLKNVTFDNHLFFRAGLEIEYILPFNKNKWSVFAEPTYQYYKADQEYNTKYKAAIDYQSLEFPFGVRYAIFLKTTSKIFVNAMYVPGSVIHLSNSTIMYGSTRNGLSFPYKLKTGGTAAFGAGYALGNLSIEARYYMRQDLLNSYIYFGTSYQRLTIVLGYRFVKLKSTVKTTQ</sequence>
<name>A0ABT7CT55_9BACT</name>
<feature type="signal peptide" evidence="1">
    <location>
        <begin position="1"/>
        <end position="18"/>
    </location>
</feature>
<evidence type="ECO:0000256" key="1">
    <source>
        <dbReference type="SAM" id="SignalP"/>
    </source>
</evidence>
<proteinExistence type="predicted"/>
<organism evidence="2 3">
    <name type="scientific">Xanthocytophaga flava</name>
    <dbReference type="NCBI Taxonomy" id="3048013"/>
    <lineage>
        <taxon>Bacteria</taxon>
        <taxon>Pseudomonadati</taxon>
        <taxon>Bacteroidota</taxon>
        <taxon>Cytophagia</taxon>
        <taxon>Cytophagales</taxon>
        <taxon>Rhodocytophagaceae</taxon>
        <taxon>Xanthocytophaga</taxon>
    </lineage>
</organism>
<keyword evidence="1" id="KW-0732">Signal</keyword>
<dbReference type="RefSeq" id="WP_314002132.1">
    <property type="nucleotide sequence ID" value="NZ_JASJOR010000029.1"/>
</dbReference>
<dbReference type="Proteomes" id="UP001228581">
    <property type="component" value="Unassembled WGS sequence"/>
</dbReference>
<keyword evidence="3" id="KW-1185">Reference proteome</keyword>
<dbReference type="EMBL" id="JASJOT010000027">
    <property type="protein sequence ID" value="MDJ1496953.1"/>
    <property type="molecule type" value="Genomic_DNA"/>
</dbReference>